<dbReference type="EMBL" id="BAAAZP010000203">
    <property type="protein sequence ID" value="GAA3709464.1"/>
    <property type="molecule type" value="Genomic_DNA"/>
</dbReference>
<reference evidence="2" key="1">
    <citation type="journal article" date="2019" name="Int. J. Syst. Evol. Microbiol.">
        <title>The Global Catalogue of Microorganisms (GCM) 10K type strain sequencing project: providing services to taxonomists for standard genome sequencing and annotation.</title>
        <authorList>
            <consortium name="The Broad Institute Genomics Platform"/>
            <consortium name="The Broad Institute Genome Sequencing Center for Infectious Disease"/>
            <person name="Wu L."/>
            <person name="Ma J."/>
        </authorList>
    </citation>
    <scope>NUCLEOTIDE SEQUENCE [LARGE SCALE GENOMIC DNA]</scope>
    <source>
        <strain evidence="2">JCM 16904</strain>
    </source>
</reference>
<organism evidence="1 2">
    <name type="scientific">Nonomuraea antimicrobica</name>
    <dbReference type="NCBI Taxonomy" id="561173"/>
    <lineage>
        <taxon>Bacteria</taxon>
        <taxon>Bacillati</taxon>
        <taxon>Actinomycetota</taxon>
        <taxon>Actinomycetes</taxon>
        <taxon>Streptosporangiales</taxon>
        <taxon>Streptosporangiaceae</taxon>
        <taxon>Nonomuraea</taxon>
    </lineage>
</organism>
<sequence length="119" mass="13055">MIWRRVHGEDPDRLYTVTGGRSRVDESAIDMVSLIVSECDPAPGMQSEHARILRMCRRPTAVVEISAELGLPIGVVRILLCDLLDTGRITARHPPAAPARAQLPDLAILEQVLVGLQKL</sequence>
<accession>A0ABP7DS23</accession>
<evidence type="ECO:0000313" key="1">
    <source>
        <dbReference type="EMBL" id="GAA3709464.1"/>
    </source>
</evidence>
<protein>
    <submittedName>
        <fullName evidence="1">DUF742 domain-containing protein</fullName>
    </submittedName>
</protein>
<keyword evidence="2" id="KW-1185">Reference proteome</keyword>
<name>A0ABP7DS23_9ACTN</name>
<evidence type="ECO:0000313" key="2">
    <source>
        <dbReference type="Proteomes" id="UP001500902"/>
    </source>
</evidence>
<dbReference type="InterPro" id="IPR007995">
    <property type="entry name" value="DUF742"/>
</dbReference>
<dbReference type="PANTHER" id="PTHR36221">
    <property type="entry name" value="DUF742 DOMAIN-CONTAINING PROTEIN"/>
    <property type="match status" value="1"/>
</dbReference>
<dbReference type="RefSeq" id="WP_344893225.1">
    <property type="nucleotide sequence ID" value="NZ_BAAAZP010000203.1"/>
</dbReference>
<proteinExistence type="predicted"/>
<gene>
    <name evidence="1" type="ORF">GCM10022224_088750</name>
</gene>
<dbReference type="Proteomes" id="UP001500902">
    <property type="component" value="Unassembled WGS sequence"/>
</dbReference>
<comment type="caution">
    <text evidence="1">The sequence shown here is derived from an EMBL/GenBank/DDBJ whole genome shotgun (WGS) entry which is preliminary data.</text>
</comment>
<dbReference type="Pfam" id="PF05331">
    <property type="entry name" value="DUF742"/>
    <property type="match status" value="1"/>
</dbReference>
<dbReference type="PANTHER" id="PTHR36221:SF1">
    <property type="entry name" value="DUF742 DOMAIN-CONTAINING PROTEIN"/>
    <property type="match status" value="1"/>
</dbReference>